<evidence type="ECO:0000256" key="15">
    <source>
        <dbReference type="ARBA" id="ARBA00038394"/>
    </source>
</evidence>
<dbReference type="SUPFAM" id="SSF51569">
    <property type="entry name" value="Aldolase"/>
    <property type="match status" value="1"/>
</dbReference>
<evidence type="ECO:0000256" key="3">
    <source>
        <dbReference type="ARBA" id="ARBA00004816"/>
    </source>
</evidence>
<dbReference type="Proteomes" id="UP000016666">
    <property type="component" value="Chromosome 1"/>
</dbReference>
<organism evidence="23 24">
    <name type="scientific">Anas platyrhynchos platyrhynchos</name>
    <name type="common">Northern mallard</name>
    <dbReference type="NCBI Taxonomy" id="8840"/>
    <lineage>
        <taxon>Eukaryota</taxon>
        <taxon>Metazoa</taxon>
        <taxon>Chordata</taxon>
        <taxon>Craniata</taxon>
        <taxon>Vertebrata</taxon>
        <taxon>Euteleostomi</taxon>
        <taxon>Archelosauria</taxon>
        <taxon>Archosauria</taxon>
        <taxon>Dinosauria</taxon>
        <taxon>Saurischia</taxon>
        <taxon>Theropoda</taxon>
        <taxon>Coelurosauria</taxon>
        <taxon>Aves</taxon>
        <taxon>Neognathae</taxon>
        <taxon>Galloanserae</taxon>
        <taxon>Anseriformes</taxon>
        <taxon>Anatidae</taxon>
        <taxon>Anatinae</taxon>
        <taxon>Anas</taxon>
    </lineage>
</organism>
<dbReference type="STRING" id="8840.ENSAPLP00000010683"/>
<evidence type="ECO:0000256" key="20">
    <source>
        <dbReference type="ARBA" id="ARBA00068105"/>
    </source>
</evidence>
<feature type="compositionally biased region" description="Low complexity" evidence="22">
    <location>
        <begin position="112"/>
        <end position="129"/>
    </location>
</feature>
<reference evidence="23" key="2">
    <citation type="submission" date="2025-08" db="UniProtKB">
        <authorList>
            <consortium name="Ensembl"/>
        </authorList>
    </citation>
    <scope>IDENTIFICATION</scope>
</reference>
<evidence type="ECO:0000256" key="5">
    <source>
        <dbReference type="ARBA" id="ARBA00012515"/>
    </source>
</evidence>
<evidence type="ECO:0000256" key="1">
    <source>
        <dbReference type="ARBA" id="ARBA00004123"/>
    </source>
</evidence>
<keyword evidence="12" id="KW-0539">Nucleus</keyword>
<comment type="subcellular location">
    <subcellularLocation>
        <location evidence="2">Cytoplasmic granule</location>
    </subcellularLocation>
    <subcellularLocation>
        <location evidence="1">Nucleus</location>
    </subcellularLocation>
</comment>
<keyword evidence="8" id="KW-0507">mRNA processing</keyword>
<dbReference type="InterPro" id="IPR002915">
    <property type="entry name" value="DeoC/FbaB/LacD_aldolase"/>
</dbReference>
<dbReference type="GO" id="GO:0046386">
    <property type="term" value="P:deoxyribose phosphate catabolic process"/>
    <property type="evidence" value="ECO:0007669"/>
    <property type="project" value="UniProtKB-UniPathway"/>
</dbReference>
<evidence type="ECO:0000256" key="6">
    <source>
        <dbReference type="ARBA" id="ARBA00022490"/>
    </source>
</evidence>
<comment type="pathway">
    <text evidence="3">Carbohydrate degradation; 2-deoxy-D-ribose 1-phosphate degradation; D-glyceraldehyde 3-phosphate and acetaldehyde from 2-deoxy-alpha-D-ribose 1-phosphate: step 2/2.</text>
</comment>
<dbReference type="GO" id="GO:0030512">
    <property type="term" value="P:negative regulation of transforming growth factor beta receptor signaling pathway"/>
    <property type="evidence" value="ECO:0007669"/>
    <property type="project" value="UniProtKB-ARBA"/>
</dbReference>
<evidence type="ECO:0000256" key="10">
    <source>
        <dbReference type="ARBA" id="ARBA00023187"/>
    </source>
</evidence>
<comment type="function">
    <text evidence="18">Catalyzes a reversible aldol reaction between acetaldehyde and D-glyceraldehyde 3-phosphate to generate 2-deoxy-D-ribose 5-phosphate. Participates in stress granule (SG) assembly. May allow ATP production from extracellular deoxyinosine in conditions of energy deprivation.</text>
</comment>
<dbReference type="CDD" id="cd00200">
    <property type="entry name" value="WD40"/>
    <property type="match status" value="1"/>
</dbReference>
<dbReference type="HOGENOM" id="CLU_053595_3_0_1"/>
<dbReference type="InterPro" id="IPR013785">
    <property type="entry name" value="Aldolase_TIM"/>
</dbReference>
<dbReference type="FunFam" id="2.130.10.10:FF:000133">
    <property type="entry name" value="Serine-threonine kinase receptor-associated protein"/>
    <property type="match status" value="1"/>
</dbReference>
<dbReference type="GO" id="GO:0009264">
    <property type="term" value="P:deoxyribonucleotide catabolic process"/>
    <property type="evidence" value="ECO:0007669"/>
    <property type="project" value="InterPro"/>
</dbReference>
<feature type="region of interest" description="Disordered" evidence="22">
    <location>
        <begin position="13"/>
        <end position="141"/>
    </location>
</feature>
<comment type="subunit">
    <text evidence="19">Interacts with YBX1.</text>
</comment>
<dbReference type="Gene3D" id="2.130.10.10">
    <property type="entry name" value="YVTN repeat-like/Quinoprotein amine dehydrogenase"/>
    <property type="match status" value="1"/>
</dbReference>
<evidence type="ECO:0000256" key="11">
    <source>
        <dbReference type="ARBA" id="ARBA00023239"/>
    </source>
</evidence>
<evidence type="ECO:0000256" key="19">
    <source>
        <dbReference type="ARBA" id="ARBA00061866"/>
    </source>
</evidence>
<dbReference type="GO" id="GO:0005634">
    <property type="term" value="C:nucleus"/>
    <property type="evidence" value="ECO:0007669"/>
    <property type="project" value="UniProtKB-SubCell"/>
</dbReference>
<feature type="repeat" description="WD" evidence="21">
    <location>
        <begin position="221"/>
        <end position="262"/>
    </location>
</feature>
<reference evidence="23 24" key="1">
    <citation type="submission" date="2017-10" db="EMBL/GenBank/DDBJ databases">
        <title>A new Pekin duck reference genome.</title>
        <authorList>
            <person name="Hou Z.-C."/>
            <person name="Zhou Z.-K."/>
            <person name="Zhu F."/>
            <person name="Hou S.-S."/>
        </authorList>
    </citation>
    <scope>NUCLEOTIDE SEQUENCE [LARGE SCALE GENOMIC DNA]</scope>
</reference>
<dbReference type="GO" id="GO:0032797">
    <property type="term" value="C:SMN complex"/>
    <property type="evidence" value="ECO:0007669"/>
    <property type="project" value="TreeGrafter"/>
</dbReference>
<feature type="repeat" description="WD" evidence="21">
    <location>
        <begin position="262"/>
        <end position="303"/>
    </location>
</feature>
<evidence type="ECO:0000256" key="13">
    <source>
        <dbReference type="ARBA" id="ARBA00031814"/>
    </source>
</evidence>
<evidence type="ECO:0000256" key="18">
    <source>
        <dbReference type="ARBA" id="ARBA00054733"/>
    </source>
</evidence>
<dbReference type="CDD" id="cd00959">
    <property type="entry name" value="DeoC"/>
    <property type="match status" value="1"/>
</dbReference>
<evidence type="ECO:0000256" key="22">
    <source>
        <dbReference type="SAM" id="MobiDB-lite"/>
    </source>
</evidence>
<evidence type="ECO:0000256" key="9">
    <source>
        <dbReference type="ARBA" id="ARBA00022737"/>
    </source>
</evidence>
<evidence type="ECO:0000256" key="17">
    <source>
        <dbReference type="ARBA" id="ARBA00048791"/>
    </source>
</evidence>
<dbReference type="SUPFAM" id="SSF50978">
    <property type="entry name" value="WD40 repeat-like"/>
    <property type="match status" value="1"/>
</dbReference>
<dbReference type="Pfam" id="PF01791">
    <property type="entry name" value="DeoC"/>
    <property type="match status" value="1"/>
</dbReference>
<sequence>MVCARFRQDWFADGGGACKEQRSTGGGTENRLETGCGDVWGTPAFSSPQPPHSNPRGRPRAPSSHTEQEPGPPPQRTRRRPPGQPLPLAAPAAISGPTELPRRHFPRRRRQQQQQQQQHRGRRSVAGPRGPAPRRRLPPRPPRCLHPPRCCCCRLLLLLLQPPAAAMAMRQTPLTCSGHTRPVVDLAFSGVTPYGYFLISACKDGKPMLRQGDTGDWIGTFLGHKGAVWGATLNKDATKAATAAADFTAKVWDAVSGDELITLAHKHIVKSVDFTQDSNYLLTGGQDKLLRIYDLSKPEAEPDVVSGHTSGIKKALWSSDDKQILSADDKTVRLWDRSTMTEVKALNVAMSVSSMEYVPEGQILVITYGKTIAFHSAETLEQIKSFEAPATINSASLHPEKECLVAGGEDFKLYKYDYNTGEELESYKGHFGPIHCVRFSPDGELYASGSEDGTLRLWQTTVGKTYGLWKCVVPEEENAEAAKARTSLPGTAEEEIELGWISKVYVNQPAVVRHAEQIQKWRTVKGNWQAAWLLKAVTCIDLTTLSGDDTPSNVHRMCFKAKHPIREDLLKAMDMHDKGITVAAVCVYPARVADAVNSLKAAGCNIPVASVAAGFPSGQTPLETKLAEIKLAVQYGAREIDIVISRSLVLSGQWESLYEEIRQCREACGEAHMKTILATGELGSLANVYKASMIAMMAGSDFIKTSTGKEVENATLPVGVVMMRAIKEFYWQTGNKVGFKPAGGIRTAKEAITWLMLVKDELGVEWLKPELFRLGASSLLEDIEKQIFHHVTGSYALQHDLAMA</sequence>
<keyword evidence="11" id="KW-0456">Lyase</keyword>
<keyword evidence="6" id="KW-0963">Cytoplasm</keyword>
<comment type="similarity">
    <text evidence="4">Belongs to the DeoC/FbaB aldolase family. DeoC type 2 subfamily.</text>
</comment>
<dbReference type="NCBIfam" id="TIGR00126">
    <property type="entry name" value="deoC"/>
    <property type="match status" value="1"/>
</dbReference>
<dbReference type="AlphaFoldDB" id="U3ITW0"/>
<feature type="repeat" description="WD" evidence="21">
    <location>
        <begin position="427"/>
        <end position="468"/>
    </location>
</feature>
<dbReference type="InterPro" id="IPR001680">
    <property type="entry name" value="WD40_rpt"/>
</dbReference>
<gene>
    <name evidence="23" type="primary">STRAP</name>
</gene>
<reference evidence="23" key="3">
    <citation type="submission" date="2025-09" db="UniProtKB">
        <authorList>
            <consortium name="Ensembl"/>
        </authorList>
    </citation>
    <scope>IDENTIFICATION</scope>
</reference>
<dbReference type="FunFam" id="3.20.20.70:FF:000103">
    <property type="entry name" value="Putative deoxyribose-phosphate aldolase"/>
    <property type="match status" value="1"/>
</dbReference>
<evidence type="ECO:0000256" key="8">
    <source>
        <dbReference type="ARBA" id="ARBA00022664"/>
    </source>
</evidence>
<proteinExistence type="inferred from homology"/>
<dbReference type="InterPro" id="IPR011343">
    <property type="entry name" value="DeoC"/>
</dbReference>
<evidence type="ECO:0000256" key="14">
    <source>
        <dbReference type="ARBA" id="ARBA00032755"/>
    </source>
</evidence>
<dbReference type="SMART" id="SM00320">
    <property type="entry name" value="WD40"/>
    <property type="match status" value="6"/>
</dbReference>
<evidence type="ECO:0000256" key="2">
    <source>
        <dbReference type="ARBA" id="ARBA00004463"/>
    </source>
</evidence>
<dbReference type="SMART" id="SM01133">
    <property type="entry name" value="DeoC"/>
    <property type="match status" value="1"/>
</dbReference>
<protein>
    <recommendedName>
        <fullName evidence="20">Deoxyribose-phosphate aldolase</fullName>
        <ecNumber evidence="5">4.1.2.4</ecNumber>
    </recommendedName>
    <alternativeName>
        <fullName evidence="14">2-deoxy-D-ribose 5-phosphate aldolase</fullName>
    </alternativeName>
    <alternativeName>
        <fullName evidence="13">Phosphodeoxyriboaldolase</fullName>
    </alternativeName>
    <alternativeName>
        <fullName evidence="16">Serine-threonine kinase receptor-associated protein</fullName>
    </alternativeName>
</protein>
<dbReference type="Pfam" id="PF00400">
    <property type="entry name" value="WD40"/>
    <property type="match status" value="5"/>
</dbReference>
<evidence type="ECO:0000313" key="24">
    <source>
        <dbReference type="Proteomes" id="UP000016666"/>
    </source>
</evidence>
<evidence type="ECO:0000256" key="21">
    <source>
        <dbReference type="PROSITE-ProRule" id="PRU00221"/>
    </source>
</evidence>
<comment type="catalytic activity">
    <reaction evidence="17">
        <text>2-deoxy-D-ribose 5-phosphate = D-glyceraldehyde 3-phosphate + acetaldehyde</text>
        <dbReference type="Rhea" id="RHEA:12821"/>
        <dbReference type="ChEBI" id="CHEBI:15343"/>
        <dbReference type="ChEBI" id="CHEBI:59776"/>
        <dbReference type="ChEBI" id="CHEBI:62877"/>
        <dbReference type="EC" id="4.1.2.4"/>
    </reaction>
</comment>
<dbReference type="InterPro" id="IPR036322">
    <property type="entry name" value="WD40_repeat_dom_sf"/>
</dbReference>
<feature type="repeat" description="WD" evidence="21">
    <location>
        <begin position="305"/>
        <end position="345"/>
    </location>
</feature>
<dbReference type="InterPro" id="IPR015943">
    <property type="entry name" value="WD40/YVTN_repeat-like_dom_sf"/>
</dbReference>
<evidence type="ECO:0000256" key="16">
    <source>
        <dbReference type="ARBA" id="ARBA00040390"/>
    </source>
</evidence>
<evidence type="ECO:0000313" key="23">
    <source>
        <dbReference type="Ensembl" id="ENSAPLP00000010683.2"/>
    </source>
</evidence>
<keyword evidence="10" id="KW-0508">mRNA splicing</keyword>
<accession>U3ITW0</accession>
<dbReference type="Gene3D" id="3.20.20.70">
    <property type="entry name" value="Aldolase class I"/>
    <property type="match status" value="1"/>
</dbReference>
<dbReference type="PROSITE" id="PS50082">
    <property type="entry name" value="WD_REPEATS_2"/>
    <property type="match status" value="4"/>
</dbReference>
<evidence type="ECO:0000256" key="12">
    <source>
        <dbReference type="ARBA" id="ARBA00023242"/>
    </source>
</evidence>
<dbReference type="GO" id="GO:0004139">
    <property type="term" value="F:deoxyribose-phosphate aldolase activity"/>
    <property type="evidence" value="ECO:0007669"/>
    <property type="project" value="UniProtKB-EC"/>
</dbReference>
<evidence type="ECO:0000256" key="4">
    <source>
        <dbReference type="ARBA" id="ARBA00009473"/>
    </source>
</evidence>
<dbReference type="UniPathway" id="UPA00002">
    <property type="reaction ID" value="UER00468"/>
</dbReference>
<keyword evidence="7 21" id="KW-0853">WD repeat</keyword>
<comment type="similarity">
    <text evidence="15">Belongs to the WD repeat STRAP family.</text>
</comment>
<dbReference type="PANTHER" id="PTHR19877:SF13">
    <property type="entry name" value="SERINE-THREONINE KINASE RECEPTOR-ASSOCIATED PROTEIN"/>
    <property type="match status" value="1"/>
</dbReference>
<name>U3ITW0_ANAPP</name>
<keyword evidence="9" id="KW-0677">Repeat</keyword>
<dbReference type="GO" id="GO:0000387">
    <property type="term" value="P:spliceosomal snRNP assembly"/>
    <property type="evidence" value="ECO:0007669"/>
    <property type="project" value="TreeGrafter"/>
</dbReference>
<dbReference type="PANTHER" id="PTHR19877">
    <property type="entry name" value="EUKARYOTIC TRANSLATION INITIATION FACTOR 3 SUBUNIT I"/>
    <property type="match status" value="1"/>
</dbReference>
<dbReference type="GeneTree" id="ENSGT00940000155197"/>
<dbReference type="Ensembl" id="ENSAPLT00000011400.2">
    <property type="protein sequence ID" value="ENSAPLP00000010683.2"/>
    <property type="gene ID" value="ENSAPLG00000011004.2"/>
</dbReference>
<keyword evidence="24" id="KW-1185">Reference proteome</keyword>
<evidence type="ECO:0000256" key="7">
    <source>
        <dbReference type="ARBA" id="ARBA00022574"/>
    </source>
</evidence>
<dbReference type="EC" id="4.1.2.4" evidence="5"/>
<dbReference type="PROSITE" id="PS50294">
    <property type="entry name" value="WD_REPEATS_REGION"/>
    <property type="match status" value="2"/>
</dbReference>
<dbReference type="GO" id="GO:0003723">
    <property type="term" value="F:RNA binding"/>
    <property type="evidence" value="ECO:0007669"/>
    <property type="project" value="TreeGrafter"/>
</dbReference>